<feature type="transmembrane region" description="Helical" evidence="1">
    <location>
        <begin position="22"/>
        <end position="43"/>
    </location>
</feature>
<keyword evidence="3" id="KW-0378">Hydrolase</keyword>
<dbReference type="SUPFAM" id="SSF52266">
    <property type="entry name" value="SGNH hydrolase"/>
    <property type="match status" value="1"/>
</dbReference>
<dbReference type="GO" id="GO:0106435">
    <property type="term" value="F:carboxylesterase activity"/>
    <property type="evidence" value="ECO:0007669"/>
    <property type="project" value="UniProtKB-EC"/>
</dbReference>
<evidence type="ECO:0000256" key="1">
    <source>
        <dbReference type="SAM" id="Phobius"/>
    </source>
</evidence>
<comment type="caution">
    <text evidence="3">The sequence shown here is derived from an EMBL/GenBank/DDBJ whole genome shotgun (WGS) entry which is preliminary data.</text>
</comment>
<dbReference type="Proteomes" id="UP000315471">
    <property type="component" value="Unassembled WGS sequence"/>
</dbReference>
<sequence length="253" mass="27906">MKTTYDLPAIDIPAIDQRRDRYFTFLMLICLQFAVDAAFAWSAPPLDTPAKPRVVCFGDSITKRGYPQILARLTGFDAINAGVAGNSTAKALRRLADDVLAQKPHVVVILFGTNDLRADADHAYVPVAQYKANLESIVAQCRKQKARVILCTLPPIEHEAFFIRHQRDPFEALGGLAKLIENYREAASQVAADQNAPLVDLNQLLAKEPQWLSKDGVHPSEAGNAIIAKHVARVLAPLFADQRRQMQPSADDN</sequence>
<dbReference type="Pfam" id="PF13472">
    <property type="entry name" value="Lipase_GDSL_2"/>
    <property type="match status" value="1"/>
</dbReference>
<dbReference type="InterPro" id="IPR036514">
    <property type="entry name" value="SGNH_hydro_sf"/>
</dbReference>
<accession>A0A5C6DUW0</accession>
<dbReference type="InterPro" id="IPR013830">
    <property type="entry name" value="SGNH_hydro"/>
</dbReference>
<keyword evidence="4" id="KW-1185">Reference proteome</keyword>
<reference evidence="3 4" key="1">
    <citation type="submission" date="2019-02" db="EMBL/GenBank/DDBJ databases">
        <title>Deep-cultivation of Planctomycetes and their phenomic and genomic characterization uncovers novel biology.</title>
        <authorList>
            <person name="Wiegand S."/>
            <person name="Jogler M."/>
            <person name="Boedeker C."/>
            <person name="Pinto D."/>
            <person name="Vollmers J."/>
            <person name="Rivas-Marin E."/>
            <person name="Kohn T."/>
            <person name="Peeters S.H."/>
            <person name="Heuer A."/>
            <person name="Rast P."/>
            <person name="Oberbeckmann S."/>
            <person name="Bunk B."/>
            <person name="Jeske O."/>
            <person name="Meyerdierks A."/>
            <person name="Storesund J.E."/>
            <person name="Kallscheuer N."/>
            <person name="Luecker S."/>
            <person name="Lage O.M."/>
            <person name="Pohl T."/>
            <person name="Merkel B.J."/>
            <person name="Hornburger P."/>
            <person name="Mueller R.-W."/>
            <person name="Bruemmer F."/>
            <person name="Labrenz M."/>
            <person name="Spormann A.M."/>
            <person name="Op Den Camp H."/>
            <person name="Overmann J."/>
            <person name="Amann R."/>
            <person name="Jetten M.S.M."/>
            <person name="Mascher T."/>
            <person name="Medema M.H."/>
            <person name="Devos D.P."/>
            <person name="Kaster A.-K."/>
            <person name="Ovreas L."/>
            <person name="Rohde M."/>
            <person name="Galperin M.Y."/>
            <person name="Jogler C."/>
        </authorList>
    </citation>
    <scope>NUCLEOTIDE SEQUENCE [LARGE SCALE GENOMIC DNA]</scope>
    <source>
        <strain evidence="3 4">Q31b</strain>
    </source>
</reference>
<proteinExistence type="predicted"/>
<dbReference type="EC" id="3.1.1.1" evidence="3"/>
<evidence type="ECO:0000259" key="2">
    <source>
        <dbReference type="Pfam" id="PF13472"/>
    </source>
</evidence>
<feature type="domain" description="SGNH hydrolase-type esterase" evidence="2">
    <location>
        <begin position="56"/>
        <end position="226"/>
    </location>
</feature>
<evidence type="ECO:0000313" key="3">
    <source>
        <dbReference type="EMBL" id="TWU40115.1"/>
    </source>
</evidence>
<name>A0A5C6DUW0_9BACT</name>
<gene>
    <name evidence="3" type="primary">tesA_2</name>
    <name evidence="3" type="ORF">Q31b_34590</name>
</gene>
<keyword evidence="1" id="KW-0812">Transmembrane</keyword>
<dbReference type="Gene3D" id="3.40.50.1110">
    <property type="entry name" value="SGNH hydrolase"/>
    <property type="match status" value="1"/>
</dbReference>
<keyword evidence="1" id="KW-1133">Transmembrane helix</keyword>
<dbReference type="AlphaFoldDB" id="A0A5C6DUW0"/>
<dbReference type="EMBL" id="SJPY01000005">
    <property type="protein sequence ID" value="TWU40115.1"/>
    <property type="molecule type" value="Genomic_DNA"/>
</dbReference>
<keyword evidence="1" id="KW-0472">Membrane</keyword>
<protein>
    <submittedName>
        <fullName evidence="3">Esterase TesA</fullName>
        <ecNumber evidence="3">3.1.1.1</ecNumber>
    </submittedName>
</protein>
<dbReference type="InterPro" id="IPR051532">
    <property type="entry name" value="Ester_Hydrolysis_Enzymes"/>
</dbReference>
<dbReference type="PANTHER" id="PTHR30383:SF5">
    <property type="entry name" value="SGNH HYDROLASE-TYPE ESTERASE DOMAIN-CONTAINING PROTEIN"/>
    <property type="match status" value="1"/>
</dbReference>
<dbReference type="PANTHER" id="PTHR30383">
    <property type="entry name" value="THIOESTERASE 1/PROTEASE 1/LYSOPHOSPHOLIPASE L1"/>
    <property type="match status" value="1"/>
</dbReference>
<organism evidence="3 4">
    <name type="scientific">Novipirellula aureliae</name>
    <dbReference type="NCBI Taxonomy" id="2527966"/>
    <lineage>
        <taxon>Bacteria</taxon>
        <taxon>Pseudomonadati</taxon>
        <taxon>Planctomycetota</taxon>
        <taxon>Planctomycetia</taxon>
        <taxon>Pirellulales</taxon>
        <taxon>Pirellulaceae</taxon>
        <taxon>Novipirellula</taxon>
    </lineage>
</organism>
<evidence type="ECO:0000313" key="4">
    <source>
        <dbReference type="Proteomes" id="UP000315471"/>
    </source>
</evidence>
<dbReference type="GO" id="GO:0004622">
    <property type="term" value="F:phosphatidylcholine lysophospholipase activity"/>
    <property type="evidence" value="ECO:0007669"/>
    <property type="project" value="TreeGrafter"/>
</dbReference>